<proteinExistence type="predicted"/>
<name>W5SVD3_9SPIR</name>
<geneLocation type="plasmid" evidence="1 2">
    <name>unnamed</name>
</geneLocation>
<evidence type="ECO:0000313" key="1">
    <source>
        <dbReference type="EMBL" id="AHH11174.1"/>
    </source>
</evidence>
<evidence type="ECO:0008006" key="3">
    <source>
        <dbReference type="Google" id="ProtNLM"/>
    </source>
</evidence>
<protein>
    <recommendedName>
        <fullName evidence="3">Antigen P35</fullName>
    </recommendedName>
</protein>
<dbReference type="Pfam" id="PF05714">
    <property type="entry name" value="PFam54_60"/>
    <property type="match status" value="1"/>
</dbReference>
<dbReference type="RefSeq" id="WP_025408521.1">
    <property type="nucleotide sequence ID" value="NZ_CP005746.1"/>
</dbReference>
<keyword evidence="1" id="KW-0614">Plasmid</keyword>
<gene>
    <name evidence="1" type="ORF">BCO_0028800</name>
</gene>
<reference evidence="1" key="1">
    <citation type="submission" date="2013-04" db="EMBL/GenBank/DDBJ databases">
        <title>Comparative Genomics of Relapsing Fever Spirochetes.</title>
        <authorList>
            <person name="Schwan T.G."/>
            <person name="Raffel S.J."/>
            <person name="Porcella S.F."/>
            <person name="Martens C.A."/>
            <person name="Bruno D.P."/>
            <person name="Ricklefs S.M."/>
            <person name="Barbian K.B."/>
        </authorList>
    </citation>
    <scope>NUCLEOTIDE SEQUENCE</scope>
    <source>
        <strain evidence="1">Co53</strain>
        <plasmid evidence="1">unnamed</plasmid>
    </source>
</reference>
<dbReference type="HOGENOM" id="CLU_062986_1_0_12"/>
<sequence length="261" mass="30638">MLKNYFFITYSIIISTLTNCNADLALFPKGGIKSLRKFLDSIEPQAIKQSKENLINNLQNKAYNIKQILDLHNNNSWIEDSDQFGLKGQNRVFDMMNNHTNNQTISDDINKHVRKKFYLALEYDKTKIRNFAKVLNQIAIAGMHQNNILLTNILNTAITYSMHYFEIVFATLMNKKDQLEALNPTALQYLTNELNKLENIRYFWHQTIDNIINDYIQDKNNIKTDKTKIIPHIKRYYQFKLVSQINKIQDISNNIINILTN</sequence>
<dbReference type="EMBL" id="CP005746">
    <property type="protein sequence ID" value="AHH11174.1"/>
    <property type="molecule type" value="Genomic_DNA"/>
</dbReference>
<dbReference type="NCBIfam" id="NF033730">
    <property type="entry name" value="borfam54_3"/>
    <property type="match status" value="1"/>
</dbReference>
<accession>W5SVD3</accession>
<organism evidence="1">
    <name type="scientific">Borrelia coriaceae ATCC 43381</name>
    <dbReference type="NCBI Taxonomy" id="1408429"/>
    <lineage>
        <taxon>Bacteria</taxon>
        <taxon>Pseudomonadati</taxon>
        <taxon>Spirochaetota</taxon>
        <taxon>Spirochaetia</taxon>
        <taxon>Spirochaetales</taxon>
        <taxon>Borreliaceae</taxon>
        <taxon>Borrelia</taxon>
    </lineage>
</organism>
<dbReference type="AlphaFoldDB" id="W5SVD3"/>
<dbReference type="NCBIfam" id="NF033729">
    <property type="entry name" value="borfam54_2"/>
    <property type="match status" value="1"/>
</dbReference>
<dbReference type="Gene3D" id="1.10.3160.10">
    <property type="entry name" value="Bbcrasp-1"/>
    <property type="match status" value="1"/>
</dbReference>
<dbReference type="OrthoDB" id="351054at2"/>
<dbReference type="InterPro" id="IPR008421">
    <property type="entry name" value="Borrelia_lipoprotein_PFam54/60"/>
</dbReference>
<keyword evidence="2" id="KW-1185">Reference proteome</keyword>
<dbReference type="Proteomes" id="UP000019330">
    <property type="component" value="Plasmid unnamed"/>
</dbReference>
<evidence type="ECO:0000313" key="2">
    <source>
        <dbReference type="Proteomes" id="UP000019330"/>
    </source>
</evidence>